<accession>K6G533</accession>
<dbReference type="Proteomes" id="UP000010310">
    <property type="component" value="Unassembled WGS sequence"/>
</dbReference>
<evidence type="ECO:0000256" key="7">
    <source>
        <dbReference type="ARBA" id="ARBA00022679"/>
    </source>
</evidence>
<sequence length="211" mass="23800">MIQQLLEMDIKDFRVLDALSQVPRHIFLDEALWSRAYENRALTIGYKQTISQPYIVARMTEHLVSHTSKRGKVLKNVLEIGSGCGYQSAVLSYFAKDVFAVERIKPLVTKSRENLSKLKIRNVIFKHADGFNGWEEDLKFDGIICAAAPRAYPEELLELLEIGGKLVIPVGNEGQQKLFVVTKKSNTENEEIIHEEVAFVPMLPGISNGEV</sequence>
<comment type="similarity">
    <text evidence="2">Belongs to the methyltransferase superfamily. L-isoaspartyl/D-aspartyl protein methyltransferase family.</text>
</comment>
<protein>
    <recommendedName>
        <fullName evidence="4 9">Protein-L-isoaspartate O-methyltransferase</fullName>
        <ecNumber evidence="3 9">2.1.1.77</ecNumber>
    </recommendedName>
</protein>
<dbReference type="STRING" id="1208365.B273_1368"/>
<dbReference type="Gene3D" id="3.40.50.150">
    <property type="entry name" value="Vaccinia Virus protein VP39"/>
    <property type="match status" value="1"/>
</dbReference>
<dbReference type="GO" id="GO:0005737">
    <property type="term" value="C:cytoplasm"/>
    <property type="evidence" value="ECO:0007669"/>
    <property type="project" value="UniProtKB-SubCell"/>
</dbReference>
<keyword evidence="6 10" id="KW-0489">Methyltransferase</keyword>
<dbReference type="CDD" id="cd02440">
    <property type="entry name" value="AdoMet_MTases"/>
    <property type="match status" value="1"/>
</dbReference>
<evidence type="ECO:0000256" key="1">
    <source>
        <dbReference type="ARBA" id="ARBA00004496"/>
    </source>
</evidence>
<dbReference type="FunFam" id="3.40.50.150:FF:000010">
    <property type="entry name" value="Protein-L-isoaspartate O-methyltransferase"/>
    <property type="match status" value="1"/>
</dbReference>
<evidence type="ECO:0000256" key="2">
    <source>
        <dbReference type="ARBA" id="ARBA00005369"/>
    </source>
</evidence>
<keyword evidence="5" id="KW-0963">Cytoplasm</keyword>
<evidence type="ECO:0000256" key="6">
    <source>
        <dbReference type="ARBA" id="ARBA00022603"/>
    </source>
</evidence>
<dbReference type="EMBL" id="AMWX01000008">
    <property type="protein sequence ID" value="EKO36344.1"/>
    <property type="molecule type" value="Genomic_DNA"/>
</dbReference>
<name>K6G533_9GAMM</name>
<dbReference type="AlphaFoldDB" id="K6G533"/>
<comment type="caution">
    <text evidence="10">The sequence shown here is derived from an EMBL/GenBank/DDBJ whole genome shotgun (WGS) entry which is preliminary data.</text>
</comment>
<dbReference type="GO" id="GO:0004719">
    <property type="term" value="F:protein-L-isoaspartate (D-aspartate) O-methyltransferase activity"/>
    <property type="evidence" value="ECO:0007669"/>
    <property type="project" value="UniProtKB-UniRule"/>
</dbReference>
<keyword evidence="11" id="KW-1185">Reference proteome</keyword>
<dbReference type="GO" id="GO:0032259">
    <property type="term" value="P:methylation"/>
    <property type="evidence" value="ECO:0007669"/>
    <property type="project" value="UniProtKB-KW"/>
</dbReference>
<evidence type="ECO:0000256" key="8">
    <source>
        <dbReference type="ARBA" id="ARBA00022691"/>
    </source>
</evidence>
<evidence type="ECO:0000313" key="11">
    <source>
        <dbReference type="Proteomes" id="UP000010310"/>
    </source>
</evidence>
<dbReference type="Pfam" id="PF01135">
    <property type="entry name" value="PCMT"/>
    <property type="match status" value="1"/>
</dbReference>
<evidence type="ECO:0000313" key="10">
    <source>
        <dbReference type="EMBL" id="EKO36344.1"/>
    </source>
</evidence>
<keyword evidence="7 10" id="KW-0808">Transferase</keyword>
<evidence type="ECO:0000256" key="5">
    <source>
        <dbReference type="ARBA" id="ARBA00022490"/>
    </source>
</evidence>
<evidence type="ECO:0000256" key="4">
    <source>
        <dbReference type="ARBA" id="ARBA00013346"/>
    </source>
</evidence>
<proteinExistence type="inferred from homology"/>
<dbReference type="PANTHER" id="PTHR11579:SF0">
    <property type="entry name" value="PROTEIN-L-ISOASPARTATE(D-ASPARTATE) O-METHYLTRANSFERASE"/>
    <property type="match status" value="1"/>
</dbReference>
<reference evidence="10 11" key="1">
    <citation type="submission" date="2012-09" db="EMBL/GenBank/DDBJ databases">
        <authorList>
            <person name="Dupont C.L."/>
            <person name="Rusch D.B."/>
            <person name="Lombardo M.-J."/>
            <person name="Novotny M."/>
            <person name="Yee-Greenbaum J."/>
            <person name="Laskin R."/>
        </authorList>
    </citation>
    <scope>NUCLEOTIDE SEQUENCE [LARGE SCALE GENOMIC DNA]</scope>
    <source>
        <strain evidence="10">SAR86E</strain>
    </source>
</reference>
<dbReference type="SUPFAM" id="SSF53335">
    <property type="entry name" value="S-adenosyl-L-methionine-dependent methyltransferases"/>
    <property type="match status" value="1"/>
</dbReference>
<keyword evidence="8" id="KW-0949">S-adenosyl-L-methionine</keyword>
<evidence type="ECO:0000256" key="3">
    <source>
        <dbReference type="ARBA" id="ARBA00011890"/>
    </source>
</evidence>
<gene>
    <name evidence="10" type="primary">pcm</name>
    <name evidence="10" type="ORF">B273_1368</name>
</gene>
<dbReference type="PANTHER" id="PTHR11579">
    <property type="entry name" value="PROTEIN-L-ISOASPARTATE O-METHYLTRANSFERASE"/>
    <property type="match status" value="1"/>
</dbReference>
<dbReference type="EC" id="2.1.1.77" evidence="3 9"/>
<dbReference type="GO" id="GO:0030091">
    <property type="term" value="P:protein repair"/>
    <property type="evidence" value="ECO:0007669"/>
    <property type="project" value="UniProtKB-UniRule"/>
</dbReference>
<organism evidence="10 11">
    <name type="scientific">SAR86 cluster bacterium SAR86E</name>
    <dbReference type="NCBI Taxonomy" id="1208365"/>
    <lineage>
        <taxon>Bacteria</taxon>
        <taxon>Pseudomonadati</taxon>
        <taxon>Pseudomonadota</taxon>
        <taxon>Gammaproteobacteria</taxon>
        <taxon>SAR86 cluster</taxon>
    </lineage>
</organism>
<dbReference type="PATRIC" id="fig|1208365.4.peg.942"/>
<dbReference type="NCBIfam" id="TIGR00080">
    <property type="entry name" value="pimt"/>
    <property type="match status" value="1"/>
</dbReference>
<dbReference type="InterPro" id="IPR029063">
    <property type="entry name" value="SAM-dependent_MTases_sf"/>
</dbReference>
<evidence type="ECO:0000256" key="9">
    <source>
        <dbReference type="NCBIfam" id="TIGR00080"/>
    </source>
</evidence>
<dbReference type="NCBIfam" id="NF001453">
    <property type="entry name" value="PRK00312.1"/>
    <property type="match status" value="1"/>
</dbReference>
<comment type="subcellular location">
    <subcellularLocation>
        <location evidence="1">Cytoplasm</location>
    </subcellularLocation>
</comment>
<dbReference type="InterPro" id="IPR000682">
    <property type="entry name" value="PCMT"/>
</dbReference>